<feature type="region of interest" description="Disordered" evidence="1">
    <location>
        <begin position="70"/>
        <end position="154"/>
    </location>
</feature>
<gene>
    <name evidence="4" type="primary">LOC110980327</name>
</gene>
<feature type="region of interest" description="Disordered" evidence="1">
    <location>
        <begin position="348"/>
        <end position="387"/>
    </location>
</feature>
<keyword evidence="2" id="KW-0472">Membrane</keyword>
<feature type="compositionally biased region" description="Basic residues" evidence="1">
    <location>
        <begin position="366"/>
        <end position="380"/>
    </location>
</feature>
<dbReference type="GeneID" id="110980327"/>
<protein>
    <submittedName>
        <fullName evidence="4">Uncharacterized protein LOC110980327</fullName>
    </submittedName>
</protein>
<evidence type="ECO:0000256" key="2">
    <source>
        <dbReference type="SAM" id="Phobius"/>
    </source>
</evidence>
<evidence type="ECO:0000313" key="4">
    <source>
        <dbReference type="RefSeq" id="XP_022092609.1"/>
    </source>
</evidence>
<name>A0A8B7YH87_ACAPL</name>
<keyword evidence="2" id="KW-0812">Transmembrane</keyword>
<dbReference type="KEGG" id="aplc:110980327"/>
<dbReference type="RefSeq" id="XP_022092609.1">
    <property type="nucleotide sequence ID" value="XM_022236917.1"/>
</dbReference>
<dbReference type="OrthoDB" id="10526201at2759"/>
<keyword evidence="3" id="KW-1185">Reference proteome</keyword>
<dbReference type="AlphaFoldDB" id="A0A8B7YH87"/>
<feature type="compositionally biased region" description="Polar residues" evidence="1">
    <location>
        <begin position="70"/>
        <end position="102"/>
    </location>
</feature>
<evidence type="ECO:0000313" key="3">
    <source>
        <dbReference type="Proteomes" id="UP000694845"/>
    </source>
</evidence>
<reference evidence="4" key="1">
    <citation type="submission" date="2025-08" db="UniProtKB">
        <authorList>
            <consortium name="RefSeq"/>
        </authorList>
    </citation>
    <scope>IDENTIFICATION</scope>
</reference>
<sequence>MEQRARRLYRQEHSGIASACALALWTCAYFMVHVSADTTAVALNTITLSSNTNESTHQGTLKPEMANSVTGNLSVTSPAQNDSDPESTTPQNLGLTEGLSSNTTPPKPTTGSPTTRLPVTQNLPTTVERLTTTVELTRTASTPPNTTNSTTSKTVTPAGYVVHNITGAPARTSQTAHNTTMEQGNQTIQPGTTSGSVKLLTSPPQNMTSTLYEASEIVATETAVANITDGEEMTVYVTLNVTTVIGGGPGLDPDHERDELKKLLLIIGGSIGVALVAIFIIFVIVYRVAKKRKQKANSRYYNFKKKKKSNYEKVLHLQEYYGELDTENSPVGTGAGWVFQENDPDANKTITLELGPKEKEKPASRSGKRSQNRNKNKNNRNKSAVGRGNYQVLAEMFPTRGVPPDVLLTADGTVHSNSEDEEGTIMDTSFGPVMMEPEDQSDGLAVTDRLSPKDSFNSGGRTSWPAWNNRPYVTIRPEEETVVEL</sequence>
<dbReference type="OMA" id="RYYNFKK"/>
<proteinExistence type="predicted"/>
<feature type="compositionally biased region" description="Low complexity" evidence="1">
    <location>
        <begin position="125"/>
        <end position="154"/>
    </location>
</feature>
<keyword evidence="2" id="KW-1133">Transmembrane helix</keyword>
<feature type="transmembrane region" description="Helical" evidence="2">
    <location>
        <begin position="263"/>
        <end position="289"/>
    </location>
</feature>
<feature type="region of interest" description="Disordered" evidence="1">
    <location>
        <begin position="438"/>
        <end position="468"/>
    </location>
</feature>
<dbReference type="Proteomes" id="UP000694845">
    <property type="component" value="Unplaced"/>
</dbReference>
<organism evidence="3 4">
    <name type="scientific">Acanthaster planci</name>
    <name type="common">Crown-of-thorns starfish</name>
    <dbReference type="NCBI Taxonomy" id="133434"/>
    <lineage>
        <taxon>Eukaryota</taxon>
        <taxon>Metazoa</taxon>
        <taxon>Echinodermata</taxon>
        <taxon>Eleutherozoa</taxon>
        <taxon>Asterozoa</taxon>
        <taxon>Asteroidea</taxon>
        <taxon>Valvatacea</taxon>
        <taxon>Valvatida</taxon>
        <taxon>Acanthasteridae</taxon>
        <taxon>Acanthaster</taxon>
    </lineage>
</organism>
<accession>A0A8B7YH87</accession>
<evidence type="ECO:0000256" key="1">
    <source>
        <dbReference type="SAM" id="MobiDB-lite"/>
    </source>
</evidence>